<name>A0A0K6FRE5_9AGAM</name>
<feature type="compositionally biased region" description="Polar residues" evidence="1">
    <location>
        <begin position="193"/>
        <end position="207"/>
    </location>
</feature>
<keyword evidence="3" id="KW-1185">Reference proteome</keyword>
<feature type="region of interest" description="Disordered" evidence="1">
    <location>
        <begin position="366"/>
        <end position="410"/>
    </location>
</feature>
<sequence length="410" mass="44438">MARSRALSYTPEAASTNQHAPESSTSLPGNTRSAGLRAIEQLRRRLDTIDEHIRELCSARHILFRREQLLIQERDELVKSLRSIEAALMERLSYFIDISQSPTTPGEPVEDPKESDVPYKRQAVSDPSDRPTARKRSFSSKDEETTANRDVSKCAPLSALGTESTLIAECPPELSQPSKSLPRPASGSPPGSFVNSPARPQSASITRNGIRYPPGSVPRPSRARSASPLTQMLPPSISSSPVTPVASKGYYPMIRGLSPAELGSPIDILRATGSTTAHSVVATCDGPALAPAKLGTEADRPYVNPLQLSRLQRGTMPIDCVLNDPSFNWNPTHLERALSPPIGAPHSSWLARPDARSKYNEYEDFTKSEAQSAKNANKKVAYDQNGPASRTRARLNGTRATSKGKGRASV</sequence>
<feature type="region of interest" description="Disordered" evidence="1">
    <location>
        <begin position="172"/>
        <end position="242"/>
    </location>
</feature>
<feature type="compositionally biased region" description="Polar residues" evidence="1">
    <location>
        <begin position="13"/>
        <end position="33"/>
    </location>
</feature>
<reference evidence="2 3" key="1">
    <citation type="submission" date="2015-07" db="EMBL/GenBank/DDBJ databases">
        <authorList>
            <person name="Noorani M."/>
        </authorList>
    </citation>
    <scope>NUCLEOTIDE SEQUENCE [LARGE SCALE GENOMIC DNA]</scope>
    <source>
        <strain evidence="2">BBA 69670</strain>
    </source>
</reference>
<feature type="compositionally biased region" description="Basic and acidic residues" evidence="1">
    <location>
        <begin position="139"/>
        <end position="150"/>
    </location>
</feature>
<dbReference type="Proteomes" id="UP000044841">
    <property type="component" value="Unassembled WGS sequence"/>
</dbReference>
<evidence type="ECO:0000313" key="3">
    <source>
        <dbReference type="Proteomes" id="UP000044841"/>
    </source>
</evidence>
<feature type="compositionally biased region" description="Basic and acidic residues" evidence="1">
    <location>
        <begin position="110"/>
        <end position="119"/>
    </location>
</feature>
<dbReference type="AlphaFoldDB" id="A0A0K6FRE5"/>
<feature type="compositionally biased region" description="Low complexity" evidence="1">
    <location>
        <begin position="218"/>
        <end position="242"/>
    </location>
</feature>
<accession>A0A0K6FRE5</accession>
<evidence type="ECO:0000256" key="1">
    <source>
        <dbReference type="SAM" id="MobiDB-lite"/>
    </source>
</evidence>
<feature type="region of interest" description="Disordered" evidence="1">
    <location>
        <begin position="99"/>
        <end position="150"/>
    </location>
</feature>
<protein>
    <submittedName>
        <fullName evidence="2">Uncharacterized protein</fullName>
    </submittedName>
</protein>
<feature type="region of interest" description="Disordered" evidence="1">
    <location>
        <begin position="1"/>
        <end position="33"/>
    </location>
</feature>
<organism evidence="2 3">
    <name type="scientific">Rhizoctonia solani</name>
    <dbReference type="NCBI Taxonomy" id="456999"/>
    <lineage>
        <taxon>Eukaryota</taxon>
        <taxon>Fungi</taxon>
        <taxon>Dikarya</taxon>
        <taxon>Basidiomycota</taxon>
        <taxon>Agaricomycotina</taxon>
        <taxon>Agaricomycetes</taxon>
        <taxon>Cantharellales</taxon>
        <taxon>Ceratobasidiaceae</taxon>
        <taxon>Rhizoctonia</taxon>
    </lineage>
</organism>
<proteinExistence type="predicted"/>
<gene>
    <name evidence="2" type="ORF">RSOLAG22IIIB_03593</name>
</gene>
<evidence type="ECO:0000313" key="2">
    <source>
        <dbReference type="EMBL" id="CUA68554.1"/>
    </source>
</evidence>
<dbReference type="EMBL" id="CYGV01000446">
    <property type="protein sequence ID" value="CUA68554.1"/>
    <property type="molecule type" value="Genomic_DNA"/>
</dbReference>